<organism evidence="3">
    <name type="scientific">Cyprideis torosa</name>
    <dbReference type="NCBI Taxonomy" id="163714"/>
    <lineage>
        <taxon>Eukaryota</taxon>
        <taxon>Metazoa</taxon>
        <taxon>Ecdysozoa</taxon>
        <taxon>Arthropoda</taxon>
        <taxon>Crustacea</taxon>
        <taxon>Oligostraca</taxon>
        <taxon>Ostracoda</taxon>
        <taxon>Podocopa</taxon>
        <taxon>Podocopida</taxon>
        <taxon>Cytherocopina</taxon>
        <taxon>Cytheroidea</taxon>
        <taxon>Cytherideidae</taxon>
        <taxon>Cyprideis</taxon>
    </lineage>
</organism>
<dbReference type="SUPFAM" id="SSF103473">
    <property type="entry name" value="MFS general substrate transporter"/>
    <property type="match status" value="1"/>
</dbReference>
<dbReference type="AlphaFoldDB" id="A0A7R8ZS79"/>
<reference evidence="3" key="1">
    <citation type="submission" date="2020-11" db="EMBL/GenBank/DDBJ databases">
        <authorList>
            <person name="Tran Van P."/>
        </authorList>
    </citation>
    <scope>NUCLEOTIDE SEQUENCE</scope>
</reference>
<keyword evidence="2" id="KW-0812">Transmembrane</keyword>
<sequence length="99" mass="10759">MPESGELSDNEQPEMVPEQPVAKRQETAAAGSERFTSHQWIILIVINVATLTSAFCVCLFPPYFPKLAESKGVSASVYGFIIGVNCLISFILTPLIGDK</sequence>
<feature type="non-terminal residue" evidence="3">
    <location>
        <position position="1"/>
    </location>
</feature>
<evidence type="ECO:0000256" key="2">
    <source>
        <dbReference type="SAM" id="Phobius"/>
    </source>
</evidence>
<evidence type="ECO:0000256" key="1">
    <source>
        <dbReference type="SAM" id="MobiDB-lite"/>
    </source>
</evidence>
<protein>
    <submittedName>
        <fullName evidence="3">Uncharacterized protein</fullName>
    </submittedName>
</protein>
<proteinExistence type="predicted"/>
<dbReference type="Gene3D" id="1.20.1250.20">
    <property type="entry name" value="MFS general substrate transporter like domains"/>
    <property type="match status" value="1"/>
</dbReference>
<keyword evidence="2" id="KW-0472">Membrane</keyword>
<feature type="transmembrane region" description="Helical" evidence="2">
    <location>
        <begin position="76"/>
        <end position="96"/>
    </location>
</feature>
<evidence type="ECO:0000313" key="3">
    <source>
        <dbReference type="EMBL" id="CAD7230080.1"/>
    </source>
</evidence>
<dbReference type="InterPro" id="IPR036259">
    <property type="entry name" value="MFS_trans_sf"/>
</dbReference>
<dbReference type="EMBL" id="OB662451">
    <property type="protein sequence ID" value="CAD7230080.1"/>
    <property type="molecule type" value="Genomic_DNA"/>
</dbReference>
<feature type="compositionally biased region" description="Acidic residues" evidence="1">
    <location>
        <begin position="1"/>
        <end position="12"/>
    </location>
</feature>
<gene>
    <name evidence="3" type="ORF">CTOB1V02_LOCUS7943</name>
</gene>
<accession>A0A7R8ZS79</accession>
<feature type="transmembrane region" description="Helical" evidence="2">
    <location>
        <begin position="40"/>
        <end position="64"/>
    </location>
</feature>
<keyword evidence="2" id="KW-1133">Transmembrane helix</keyword>
<feature type="region of interest" description="Disordered" evidence="1">
    <location>
        <begin position="1"/>
        <end position="33"/>
    </location>
</feature>
<dbReference type="OrthoDB" id="446368at2759"/>
<name>A0A7R8ZS79_9CRUS</name>